<proteinExistence type="predicted"/>
<evidence type="ECO:0000313" key="3">
    <source>
        <dbReference type="Proteomes" id="UP001465976"/>
    </source>
</evidence>
<dbReference type="EMBL" id="JBAHYK010001537">
    <property type="protein sequence ID" value="KAL0567632.1"/>
    <property type="molecule type" value="Genomic_DNA"/>
</dbReference>
<accession>A0ABR3EXH7</accession>
<reference evidence="2 3" key="1">
    <citation type="submission" date="2024-02" db="EMBL/GenBank/DDBJ databases">
        <title>A draft genome for the cacao thread blight pathogen Marasmius crinis-equi.</title>
        <authorList>
            <person name="Cohen S.P."/>
            <person name="Baruah I.K."/>
            <person name="Amoako-Attah I."/>
            <person name="Bukari Y."/>
            <person name="Meinhardt L.W."/>
            <person name="Bailey B.A."/>
        </authorList>
    </citation>
    <scope>NUCLEOTIDE SEQUENCE [LARGE SCALE GENOMIC DNA]</scope>
    <source>
        <strain evidence="2 3">GH-76</strain>
    </source>
</reference>
<comment type="caution">
    <text evidence="2">The sequence shown here is derived from an EMBL/GenBank/DDBJ whole genome shotgun (WGS) entry which is preliminary data.</text>
</comment>
<evidence type="ECO:0000313" key="2">
    <source>
        <dbReference type="EMBL" id="KAL0567632.1"/>
    </source>
</evidence>
<keyword evidence="3" id="KW-1185">Reference proteome</keyword>
<sequence length="170" mass="20168">MAEADPYPYHPPYLNPQHFIHHPPYLDPHYNNGGKGELWLVMYELADRKHQRDMNVLIILLDEELAKLKCRRLRELEEEADSRKNREIKTQQSEMACNRARELYNRDVECYVRERGEAVVERDELQRRIDILEAQLPILQEHHNLQVSCAYSGVHLQYADENGRVVHVVD</sequence>
<keyword evidence="1" id="KW-0175">Coiled coil</keyword>
<evidence type="ECO:0000256" key="1">
    <source>
        <dbReference type="SAM" id="Coils"/>
    </source>
</evidence>
<name>A0ABR3EXH7_9AGAR</name>
<feature type="coiled-coil region" evidence="1">
    <location>
        <begin position="115"/>
        <end position="142"/>
    </location>
</feature>
<gene>
    <name evidence="2" type="ORF">V5O48_014365</name>
</gene>
<organism evidence="2 3">
    <name type="scientific">Marasmius crinis-equi</name>
    <dbReference type="NCBI Taxonomy" id="585013"/>
    <lineage>
        <taxon>Eukaryota</taxon>
        <taxon>Fungi</taxon>
        <taxon>Dikarya</taxon>
        <taxon>Basidiomycota</taxon>
        <taxon>Agaricomycotina</taxon>
        <taxon>Agaricomycetes</taxon>
        <taxon>Agaricomycetidae</taxon>
        <taxon>Agaricales</taxon>
        <taxon>Marasmiineae</taxon>
        <taxon>Marasmiaceae</taxon>
        <taxon>Marasmius</taxon>
    </lineage>
</organism>
<protein>
    <submittedName>
        <fullName evidence="2">Uncharacterized protein</fullName>
    </submittedName>
</protein>
<dbReference type="Proteomes" id="UP001465976">
    <property type="component" value="Unassembled WGS sequence"/>
</dbReference>